<dbReference type="CDD" id="cd08504">
    <property type="entry name" value="PBP2_OppA"/>
    <property type="match status" value="1"/>
</dbReference>
<organism evidence="7 8">
    <name type="scientific">Candidatus Scybalenecus merdavium</name>
    <dbReference type="NCBI Taxonomy" id="2840939"/>
    <lineage>
        <taxon>Bacteria</taxon>
        <taxon>Bacillati</taxon>
        <taxon>Bacillota</taxon>
        <taxon>Clostridia</taxon>
        <taxon>Eubacteriales</taxon>
        <taxon>Oscillospiraceae</taxon>
        <taxon>Oscillospiraceae incertae sedis</taxon>
        <taxon>Candidatus Scybalenecus</taxon>
    </lineage>
</organism>
<comment type="caution">
    <text evidence="7">The sequence shown here is derived from an EMBL/GenBank/DDBJ whole genome shotgun (WGS) entry which is preliminary data.</text>
</comment>
<dbReference type="EMBL" id="DVNM01000012">
    <property type="protein sequence ID" value="HIU68759.1"/>
    <property type="molecule type" value="Genomic_DNA"/>
</dbReference>
<dbReference type="PANTHER" id="PTHR30290">
    <property type="entry name" value="PERIPLASMIC BINDING COMPONENT OF ABC TRANSPORTER"/>
    <property type="match status" value="1"/>
</dbReference>
<dbReference type="InterPro" id="IPR039424">
    <property type="entry name" value="SBP_5"/>
</dbReference>
<sequence length="552" mass="59846">MKKRLKTAFALLLCCALCAGLFAGCSSGDNTLNLIYPFSGDVTSYDPQIAATQDDFLIMENVYEGLVRVDDDGTVRPGTAESWEVTDSGRTYTFHLKQGCKWHISDAIKELMGENFAPDVTADDFVFALQRAADPNTQCPLFSSISGIENAQDIQAGKKSVSALGVEATDDYTLVIRLAQADSGFLNTLATAVAAPCNRAFFEATKGRYGLELKYAMFNGQFYVSSELDTSYVLSQNKSYSGPSPTKVTRLTLTVNEDRASITENLLSGLYDAAFLSGHEAAAVQAEEEGITALPYTDTLWSFVFNCSDEFLANSNIRHALCTAFGQADLSKTDYLQTATGYIPPSCMTGGSAYRDSAPNAVYTQDTQNATELWEKGLEETDMSTVTLTVLTTSDMEEYVLEVFQDVQASIGKIGRYGSGDDAQEIDFTMKTEVLSESELQSRVAAGNYQLAFMRFQATSDNPYAFIQSINATAAYSSAGTSAFASELQTLAGRSSSEAELCADCEKKILDTYSVCPVFFETSYYASAKNVTGIQFHAGSGRVNFCNAARTD</sequence>
<evidence type="ECO:0000256" key="3">
    <source>
        <dbReference type="ARBA" id="ARBA00022448"/>
    </source>
</evidence>
<dbReference type="GO" id="GO:0030313">
    <property type="term" value="C:cell envelope"/>
    <property type="evidence" value="ECO:0007669"/>
    <property type="project" value="UniProtKB-SubCell"/>
</dbReference>
<accession>A0A9D1MU91</accession>
<dbReference type="Gene3D" id="3.40.190.10">
    <property type="entry name" value="Periplasmic binding protein-like II"/>
    <property type="match status" value="1"/>
</dbReference>
<evidence type="ECO:0000313" key="8">
    <source>
        <dbReference type="Proteomes" id="UP000824125"/>
    </source>
</evidence>
<keyword evidence="3" id="KW-0813">Transport</keyword>
<dbReference type="PROSITE" id="PS51257">
    <property type="entry name" value="PROKAR_LIPOPROTEIN"/>
    <property type="match status" value="1"/>
</dbReference>
<evidence type="ECO:0000259" key="6">
    <source>
        <dbReference type="Pfam" id="PF00496"/>
    </source>
</evidence>
<dbReference type="PANTHER" id="PTHR30290:SF10">
    <property type="entry name" value="PERIPLASMIC OLIGOPEPTIDE-BINDING PROTEIN-RELATED"/>
    <property type="match status" value="1"/>
</dbReference>
<dbReference type="InterPro" id="IPR030678">
    <property type="entry name" value="Peptide/Ni-bd"/>
</dbReference>
<dbReference type="Pfam" id="PF00496">
    <property type="entry name" value="SBP_bac_5"/>
    <property type="match status" value="1"/>
</dbReference>
<dbReference type="AlphaFoldDB" id="A0A9D1MU91"/>
<gene>
    <name evidence="7" type="ORF">IAD23_02225</name>
</gene>
<dbReference type="PIRSF" id="PIRSF002741">
    <property type="entry name" value="MppA"/>
    <property type="match status" value="1"/>
</dbReference>
<dbReference type="InterPro" id="IPR000914">
    <property type="entry name" value="SBP_5_dom"/>
</dbReference>
<dbReference type="Proteomes" id="UP000824125">
    <property type="component" value="Unassembled WGS sequence"/>
</dbReference>
<evidence type="ECO:0000256" key="1">
    <source>
        <dbReference type="ARBA" id="ARBA00004196"/>
    </source>
</evidence>
<dbReference type="GO" id="GO:0015833">
    <property type="term" value="P:peptide transport"/>
    <property type="evidence" value="ECO:0007669"/>
    <property type="project" value="TreeGrafter"/>
</dbReference>
<dbReference type="Gene3D" id="3.90.76.10">
    <property type="entry name" value="Dipeptide-binding Protein, Domain 1"/>
    <property type="match status" value="1"/>
</dbReference>
<evidence type="ECO:0000256" key="5">
    <source>
        <dbReference type="SAM" id="SignalP"/>
    </source>
</evidence>
<dbReference type="GO" id="GO:1904680">
    <property type="term" value="F:peptide transmembrane transporter activity"/>
    <property type="evidence" value="ECO:0007669"/>
    <property type="project" value="TreeGrafter"/>
</dbReference>
<keyword evidence="4 5" id="KW-0732">Signal</keyword>
<evidence type="ECO:0000256" key="2">
    <source>
        <dbReference type="ARBA" id="ARBA00005695"/>
    </source>
</evidence>
<evidence type="ECO:0000256" key="4">
    <source>
        <dbReference type="ARBA" id="ARBA00022729"/>
    </source>
</evidence>
<feature type="domain" description="Solute-binding protein family 5" evidence="6">
    <location>
        <begin position="75"/>
        <end position="474"/>
    </location>
</feature>
<feature type="signal peptide" evidence="5">
    <location>
        <begin position="1"/>
        <end position="23"/>
    </location>
</feature>
<reference evidence="7" key="1">
    <citation type="submission" date="2020-10" db="EMBL/GenBank/DDBJ databases">
        <authorList>
            <person name="Gilroy R."/>
        </authorList>
    </citation>
    <scope>NUCLEOTIDE SEQUENCE</scope>
    <source>
        <strain evidence="7">CHK176-6737</strain>
    </source>
</reference>
<protein>
    <submittedName>
        <fullName evidence="7">Peptide ABC transporter substrate-binding protein</fullName>
    </submittedName>
</protein>
<feature type="chain" id="PRO_5039652675" evidence="5">
    <location>
        <begin position="24"/>
        <end position="552"/>
    </location>
</feature>
<dbReference type="GO" id="GO:0042597">
    <property type="term" value="C:periplasmic space"/>
    <property type="evidence" value="ECO:0007669"/>
    <property type="project" value="UniProtKB-ARBA"/>
</dbReference>
<reference evidence="7" key="2">
    <citation type="journal article" date="2021" name="PeerJ">
        <title>Extensive microbial diversity within the chicken gut microbiome revealed by metagenomics and culture.</title>
        <authorList>
            <person name="Gilroy R."/>
            <person name="Ravi A."/>
            <person name="Getino M."/>
            <person name="Pursley I."/>
            <person name="Horton D.L."/>
            <person name="Alikhan N.F."/>
            <person name="Baker D."/>
            <person name="Gharbi K."/>
            <person name="Hall N."/>
            <person name="Watson M."/>
            <person name="Adriaenssens E.M."/>
            <person name="Foster-Nyarko E."/>
            <person name="Jarju S."/>
            <person name="Secka A."/>
            <person name="Antonio M."/>
            <person name="Oren A."/>
            <person name="Chaudhuri R.R."/>
            <person name="La Ragione R."/>
            <person name="Hildebrand F."/>
            <person name="Pallen M.J."/>
        </authorList>
    </citation>
    <scope>NUCLEOTIDE SEQUENCE</scope>
    <source>
        <strain evidence="7">CHK176-6737</strain>
    </source>
</reference>
<evidence type="ECO:0000313" key="7">
    <source>
        <dbReference type="EMBL" id="HIU68759.1"/>
    </source>
</evidence>
<dbReference type="Gene3D" id="3.10.105.10">
    <property type="entry name" value="Dipeptide-binding Protein, Domain 3"/>
    <property type="match status" value="1"/>
</dbReference>
<dbReference type="GO" id="GO:0043190">
    <property type="term" value="C:ATP-binding cassette (ABC) transporter complex"/>
    <property type="evidence" value="ECO:0007669"/>
    <property type="project" value="InterPro"/>
</dbReference>
<comment type="subcellular location">
    <subcellularLocation>
        <location evidence="1">Cell envelope</location>
    </subcellularLocation>
</comment>
<name>A0A9D1MU91_9FIRM</name>
<dbReference type="SUPFAM" id="SSF53850">
    <property type="entry name" value="Periplasmic binding protein-like II"/>
    <property type="match status" value="1"/>
</dbReference>
<comment type="similarity">
    <text evidence="2">Belongs to the bacterial solute-binding protein 5 family.</text>
</comment>
<proteinExistence type="inferred from homology"/>